<organism evidence="1 2">
    <name type="scientific">Fusarium circinatum</name>
    <name type="common">Pitch canker fungus</name>
    <name type="synonym">Gibberella circinata</name>
    <dbReference type="NCBI Taxonomy" id="48490"/>
    <lineage>
        <taxon>Eukaryota</taxon>
        <taxon>Fungi</taxon>
        <taxon>Dikarya</taxon>
        <taxon>Ascomycota</taxon>
        <taxon>Pezizomycotina</taxon>
        <taxon>Sordariomycetes</taxon>
        <taxon>Hypocreomycetidae</taxon>
        <taxon>Hypocreales</taxon>
        <taxon>Nectriaceae</taxon>
        <taxon>Fusarium</taxon>
        <taxon>Fusarium fujikuroi species complex</taxon>
    </lineage>
</organism>
<protein>
    <submittedName>
        <fullName evidence="1">Uncharacterized protein</fullName>
    </submittedName>
</protein>
<reference evidence="2" key="1">
    <citation type="journal article" date="2020" name="BMC Genomics">
        <title>Correction to: Identification and distribution of gene clusters required for synthesis of sphingolipid metabolism inhibitors in diverse species of the filamentous fungus Fusarium.</title>
        <authorList>
            <person name="Kim H.S."/>
            <person name="Lohmar J.M."/>
            <person name="Busman M."/>
            <person name="Brown D.W."/>
            <person name="Naumann T.A."/>
            <person name="Divon H.H."/>
            <person name="Lysoe E."/>
            <person name="Uhlig S."/>
            <person name="Proctor R.H."/>
        </authorList>
    </citation>
    <scope>NUCLEOTIDE SEQUENCE [LARGE SCALE GENOMIC DNA]</scope>
    <source>
        <strain evidence="2">NRRL 25331</strain>
    </source>
</reference>
<evidence type="ECO:0000313" key="2">
    <source>
        <dbReference type="Proteomes" id="UP000572754"/>
    </source>
</evidence>
<reference evidence="1 2" key="2">
    <citation type="submission" date="2020-05" db="EMBL/GenBank/DDBJ databases">
        <title>Identification and distribution of gene clusters putatively required for synthesis of sphingolipid metabolism inhibitors in phylogenetically diverse species of the filamentous fungus Fusarium.</title>
        <authorList>
            <person name="Kim H.-S."/>
            <person name="Busman M."/>
            <person name="Brown D.W."/>
            <person name="Divon H."/>
            <person name="Uhlig S."/>
            <person name="Proctor R.H."/>
        </authorList>
    </citation>
    <scope>NUCLEOTIDE SEQUENCE [LARGE SCALE GENOMIC DNA]</scope>
    <source>
        <strain evidence="1 2">NRRL 25331</strain>
    </source>
</reference>
<accession>A0A8H5X6A0</accession>
<dbReference type="EMBL" id="JAAQPE010000161">
    <property type="protein sequence ID" value="KAF5682504.1"/>
    <property type="molecule type" value="Genomic_DNA"/>
</dbReference>
<comment type="caution">
    <text evidence="1">The sequence shown here is derived from an EMBL/GenBank/DDBJ whole genome shotgun (WGS) entry which is preliminary data.</text>
</comment>
<proteinExistence type="predicted"/>
<dbReference type="Proteomes" id="UP000572754">
    <property type="component" value="Unassembled WGS sequence"/>
</dbReference>
<gene>
    <name evidence="1" type="ORF">FCIRC_4938</name>
</gene>
<name>A0A8H5X6A0_FUSCI</name>
<sequence>MDFINIRNSCEAMGKAWVIAREHDSDEVVMACVEWAVNKSQLPQLAAVKRSGLNVDGLSKYKSDNDPEVELQNMNDFVVAICL</sequence>
<dbReference type="AlphaFoldDB" id="A0A8H5X6A0"/>
<evidence type="ECO:0000313" key="1">
    <source>
        <dbReference type="EMBL" id="KAF5682504.1"/>
    </source>
</evidence>
<keyword evidence="2" id="KW-1185">Reference proteome</keyword>